<dbReference type="EMBL" id="BAAFHN010000024">
    <property type="protein sequence ID" value="GAB0173133.1"/>
    <property type="molecule type" value="Genomic_DNA"/>
</dbReference>
<dbReference type="Proteomes" id="UP001562457">
    <property type="component" value="Unassembled WGS sequence"/>
</dbReference>
<dbReference type="RefSeq" id="WP_034319199.1">
    <property type="nucleotide sequence ID" value="NZ_BAAFHN010000024.1"/>
</dbReference>
<evidence type="ECO:0000313" key="5">
    <source>
        <dbReference type="Proteomes" id="UP001562457"/>
    </source>
</evidence>
<reference evidence="3" key="2">
    <citation type="submission" date="2018-04" db="EMBL/GenBank/DDBJ databases">
        <authorList>
            <person name="Sheh A."/>
            <person name="Shen Z."/>
            <person name="Mannion A.J."/>
            <person name="Fox J.G."/>
        </authorList>
    </citation>
    <scope>NUCLEOTIDE SEQUENCE</scope>
    <source>
        <strain evidence="3">ATCC 49310</strain>
    </source>
</reference>
<dbReference type="AlphaFoldDB" id="A0A4U8TIA6"/>
<proteinExistence type="predicted"/>
<dbReference type="PANTHER" id="PTHR13707:SF60">
    <property type="entry name" value="ACETATE COA-TRANSFERASE SUBUNIT ALPHA"/>
    <property type="match status" value="1"/>
</dbReference>
<sequence>MNKIIDNLDIALKQLKSGDTLLVGGFGLCGIPEHSIAKIKELGIKNLTVVSNNCGIDDFGLGILLHNRQIKKIIASYVGENKTFEKQFIDGKLEVVLTPQGTLAEQLRAGGAGIAAFYTPTGVGTLVAENKEHKDFNGKTYILEHAITGDFALVKAQKADKYGNLIFNKTARNFNPLCAMAGKITLAEVEEIVDEINPDSIHLSGIYVDFIYMGTNYEKRIEKVITRKESQC</sequence>
<reference evidence="3 4" key="1">
    <citation type="journal article" date="2014" name="Genome Announc.">
        <title>Draft genome sequences of eight enterohepatic helicobacter species isolated from both laboratory and wild rodents.</title>
        <authorList>
            <person name="Sheh A."/>
            <person name="Shen Z."/>
            <person name="Fox J.G."/>
        </authorList>
    </citation>
    <scope>NUCLEOTIDE SEQUENCE [LARGE SCALE GENOMIC DNA]</scope>
    <source>
        <strain evidence="3 4">ATCC 49310</strain>
    </source>
</reference>
<dbReference type="GO" id="GO:0008410">
    <property type="term" value="F:CoA-transferase activity"/>
    <property type="evidence" value="ECO:0007669"/>
    <property type="project" value="InterPro"/>
</dbReference>
<dbReference type="PANTHER" id="PTHR13707">
    <property type="entry name" value="KETOACID-COENZYME A TRANSFERASE"/>
    <property type="match status" value="1"/>
</dbReference>
<keyword evidence="1 3" id="KW-0808">Transferase</keyword>
<dbReference type="InterPro" id="IPR012792">
    <property type="entry name" value="3-oxoacid_CoA-transf_A"/>
</dbReference>
<name>A0A4U8TIA6_9HELI</name>
<protein>
    <submittedName>
        <fullName evidence="3">CoA transferase subunit A</fullName>
    </submittedName>
    <submittedName>
        <fullName evidence="2">Succinyl-CoA:3-ketoacid coenzyme A transferase subunit A</fullName>
    </submittedName>
</protein>
<dbReference type="InterPro" id="IPR037171">
    <property type="entry name" value="NagB/RpiA_transferase-like"/>
</dbReference>
<dbReference type="InterPro" id="IPR004165">
    <property type="entry name" value="CoA_trans_fam_I"/>
</dbReference>
<keyword evidence="5" id="KW-1185">Reference proteome</keyword>
<dbReference type="Pfam" id="PF01144">
    <property type="entry name" value="CoA_trans"/>
    <property type="match status" value="1"/>
</dbReference>
<accession>A0A4U8TIA6</accession>
<dbReference type="SUPFAM" id="SSF100950">
    <property type="entry name" value="NagB/RpiA/CoA transferase-like"/>
    <property type="match status" value="1"/>
</dbReference>
<evidence type="ECO:0000256" key="1">
    <source>
        <dbReference type="ARBA" id="ARBA00022679"/>
    </source>
</evidence>
<dbReference type="SMART" id="SM00882">
    <property type="entry name" value="CoA_trans"/>
    <property type="match status" value="1"/>
</dbReference>
<evidence type="ECO:0000313" key="2">
    <source>
        <dbReference type="EMBL" id="GAB0173133.1"/>
    </source>
</evidence>
<comment type="caution">
    <text evidence="3">The sequence shown here is derived from an EMBL/GenBank/DDBJ whole genome shotgun (WGS) entry which is preliminary data.</text>
</comment>
<dbReference type="STRING" id="50960.LS81_06765"/>
<evidence type="ECO:0000313" key="3">
    <source>
        <dbReference type="EMBL" id="TLD99444.1"/>
    </source>
</evidence>
<gene>
    <name evidence="2" type="primary">scoA</name>
    <name evidence="3" type="ORF">LS80_000715</name>
    <name evidence="2" type="ORF">NHP164001_11490</name>
</gene>
<dbReference type="Gene3D" id="3.40.1080.10">
    <property type="entry name" value="Glutaconate Coenzyme A-transferase"/>
    <property type="match status" value="1"/>
</dbReference>
<dbReference type="EMBL" id="JRPK02000002">
    <property type="protein sequence ID" value="TLD99444.1"/>
    <property type="molecule type" value="Genomic_DNA"/>
</dbReference>
<dbReference type="NCBIfam" id="TIGR02429">
    <property type="entry name" value="pcaI_scoA_fam"/>
    <property type="match status" value="1"/>
</dbReference>
<organism evidence="3 4">
    <name type="scientific">Helicobacter trogontum</name>
    <dbReference type="NCBI Taxonomy" id="50960"/>
    <lineage>
        <taxon>Bacteria</taxon>
        <taxon>Pseudomonadati</taxon>
        <taxon>Campylobacterota</taxon>
        <taxon>Epsilonproteobacteria</taxon>
        <taxon>Campylobacterales</taxon>
        <taxon>Helicobacteraceae</taxon>
        <taxon>Helicobacter</taxon>
    </lineage>
</organism>
<reference evidence="2 5" key="3">
    <citation type="submission" date="2024-06" db="EMBL/GenBank/DDBJ databases">
        <title>Draft genome sequence of Helicobacter trogontum NHP16-4001.</title>
        <authorList>
            <person name="Rimbara E."/>
            <person name="Suzuki M."/>
        </authorList>
    </citation>
    <scope>NUCLEOTIDE SEQUENCE [LARGE SCALE GENOMIC DNA]</scope>
    <source>
        <strain evidence="2 5">NHP16-4001</strain>
    </source>
</reference>
<dbReference type="Proteomes" id="UP000029861">
    <property type="component" value="Unassembled WGS sequence"/>
</dbReference>
<evidence type="ECO:0000313" key="4">
    <source>
        <dbReference type="Proteomes" id="UP000029861"/>
    </source>
</evidence>